<evidence type="ECO:0000313" key="1">
    <source>
        <dbReference type="EMBL" id="OYD23124.1"/>
    </source>
</evidence>
<reference evidence="2 4" key="2">
    <citation type="submission" date="2019-03" db="EMBL/GenBank/DDBJ databases">
        <title>Genomic Encyclopedia of Archaeal and Bacterial Type Strains, Phase II (KMG-II): from individual species to whole genera.</title>
        <authorList>
            <person name="Goeker M."/>
        </authorList>
    </citation>
    <scope>NUCLEOTIDE SEQUENCE [LARGE SCALE GENOMIC DNA]</scope>
    <source>
        <strain evidence="2 4">DSM 15594</strain>
    </source>
</reference>
<proteinExistence type="predicted"/>
<name>A0A235CFI2_9GAMM</name>
<comment type="caution">
    <text evidence="1">The sequence shown here is derived from an EMBL/GenBank/DDBJ whole genome shotgun (WGS) entry which is preliminary data.</text>
</comment>
<accession>A0A235CFI2</accession>
<evidence type="ECO:0000313" key="4">
    <source>
        <dbReference type="Proteomes" id="UP000295058"/>
    </source>
</evidence>
<dbReference type="RefSeq" id="WP_094279073.1">
    <property type="nucleotide sequence ID" value="NZ_JBLWZI010000011.1"/>
</dbReference>
<reference evidence="1 3" key="1">
    <citation type="submission" date="2017-08" db="EMBL/GenBank/DDBJ databases">
        <title>Draft Genome Sequence of the Marine Bacterium Oceanimonas baumannii ATCC 700832.</title>
        <authorList>
            <person name="Mcclelland W.D."/>
            <person name="Brennan M.A."/>
            <person name="Trachtenberg A.M."/>
            <person name="Maclea K.S."/>
        </authorList>
    </citation>
    <scope>NUCLEOTIDE SEQUENCE [LARGE SCALE GENOMIC DNA]</scope>
    <source>
        <strain evidence="1 3">ATCC 700832</strain>
    </source>
</reference>
<evidence type="ECO:0008006" key="5">
    <source>
        <dbReference type="Google" id="ProtNLM"/>
    </source>
</evidence>
<sequence length="157" mass="18119">MFARYPWLLFYLLLTGCAGSQERALARLDEIAGRVIRIPCQQPDYRYRQVENSHVAGLIDEIETLRCPGLELQTYLSREAARPDGMPVYLYVSRPHPALPVFLQPGSAGSDLEHRIGRPASRKGARWYYGSDETTEKVIIEWQNGLINSLQWEWYFD</sequence>
<evidence type="ECO:0000313" key="2">
    <source>
        <dbReference type="EMBL" id="TDW58396.1"/>
    </source>
</evidence>
<dbReference type="EMBL" id="NQJF01000011">
    <property type="protein sequence ID" value="OYD23124.1"/>
    <property type="molecule type" value="Genomic_DNA"/>
</dbReference>
<evidence type="ECO:0000313" key="3">
    <source>
        <dbReference type="Proteomes" id="UP000243640"/>
    </source>
</evidence>
<keyword evidence="4" id="KW-1185">Reference proteome</keyword>
<dbReference type="Proteomes" id="UP000295058">
    <property type="component" value="Unassembled WGS sequence"/>
</dbReference>
<organism evidence="1 3">
    <name type="scientific">Oceanimonas baumannii</name>
    <dbReference type="NCBI Taxonomy" id="129578"/>
    <lineage>
        <taxon>Bacteria</taxon>
        <taxon>Pseudomonadati</taxon>
        <taxon>Pseudomonadota</taxon>
        <taxon>Gammaproteobacteria</taxon>
        <taxon>Aeromonadales</taxon>
        <taxon>Aeromonadaceae</taxon>
        <taxon>Oceanimonas</taxon>
    </lineage>
</organism>
<gene>
    <name evidence="1" type="ORF">B6S09_13800</name>
    <name evidence="2" type="ORF">LY04_02499</name>
</gene>
<protein>
    <recommendedName>
        <fullName evidence="5">Lipoprotein</fullName>
    </recommendedName>
</protein>
<dbReference type="PROSITE" id="PS51257">
    <property type="entry name" value="PROKAR_LIPOPROTEIN"/>
    <property type="match status" value="1"/>
</dbReference>
<dbReference type="OrthoDB" id="5599828at2"/>
<dbReference type="EMBL" id="SODO01000009">
    <property type="protein sequence ID" value="TDW58396.1"/>
    <property type="molecule type" value="Genomic_DNA"/>
</dbReference>
<dbReference type="AlphaFoldDB" id="A0A235CFI2"/>
<dbReference type="Proteomes" id="UP000243640">
    <property type="component" value="Unassembled WGS sequence"/>
</dbReference>